<accession>A0A0F3MF33</accession>
<dbReference type="EMBL" id="LANO01000011">
    <property type="protein sequence ID" value="KJV53159.1"/>
    <property type="molecule type" value="Genomic_DNA"/>
</dbReference>
<dbReference type="GO" id="GO:0005829">
    <property type="term" value="C:cytosol"/>
    <property type="evidence" value="ECO:0007669"/>
    <property type="project" value="TreeGrafter"/>
</dbReference>
<dbReference type="CDD" id="cd09891">
    <property type="entry name" value="NGN_Bact_1"/>
    <property type="match status" value="1"/>
</dbReference>
<dbReference type="InterPro" id="IPR043425">
    <property type="entry name" value="NusG-like"/>
</dbReference>
<dbReference type="EMBL" id="LS398551">
    <property type="protein sequence ID" value="SPR06462.1"/>
    <property type="molecule type" value="Genomic_DNA"/>
</dbReference>
<gene>
    <name evidence="5 10" type="primary">nusG</name>
    <name evidence="11" type="ORF">GILLIAM_01235</name>
    <name evidence="10" type="ORF">OTSGILL_0978</name>
</gene>
<dbReference type="SMART" id="SM00738">
    <property type="entry name" value="NGN"/>
    <property type="match status" value="1"/>
</dbReference>
<dbReference type="SMART" id="SM00739">
    <property type="entry name" value="KOW"/>
    <property type="match status" value="1"/>
</dbReference>
<evidence type="ECO:0000259" key="8">
    <source>
        <dbReference type="SMART" id="SM00738"/>
    </source>
</evidence>
<keyword evidence="1 5" id="KW-0806">Transcription termination</keyword>
<keyword evidence="2 5" id="KW-0889">Transcription antitermination</keyword>
<reference evidence="13" key="3">
    <citation type="submission" date="2018-03" db="EMBL/GenBank/DDBJ databases">
        <authorList>
            <person name="Batty M. E."/>
            <person name="Batty M E."/>
        </authorList>
    </citation>
    <scope>NUCLEOTIDE SEQUENCE [LARGE SCALE GENOMIC DNA]</scope>
    <source>
        <strain evidence="13">Gilliam</strain>
    </source>
</reference>
<feature type="domain" description="NusG-like N-terminal" evidence="8">
    <location>
        <begin position="2"/>
        <end position="109"/>
    </location>
</feature>
<dbReference type="PANTHER" id="PTHR30265">
    <property type="entry name" value="RHO-INTERACTING TRANSCRIPTION TERMINATION FACTOR NUSG"/>
    <property type="match status" value="1"/>
</dbReference>
<dbReference type="InterPro" id="IPR014722">
    <property type="entry name" value="Rib_uL2_dom2"/>
</dbReference>
<reference evidence="10 12" key="1">
    <citation type="submission" date="2015-02" db="EMBL/GenBank/DDBJ databases">
        <title>Genome Sequencing of Rickettsiales.</title>
        <authorList>
            <person name="Daugherty S.C."/>
            <person name="Su Q."/>
            <person name="Abolude K."/>
            <person name="Beier-Sexton M."/>
            <person name="Carlyon J.A."/>
            <person name="Carter R."/>
            <person name="Day N.P."/>
            <person name="Dumler S.J."/>
            <person name="Dyachenko V."/>
            <person name="Godinez A."/>
            <person name="Kurtti T.J."/>
            <person name="Lichay M."/>
            <person name="Mullins K.E."/>
            <person name="Ott S."/>
            <person name="Pappas-Brown V."/>
            <person name="Paris D.H."/>
            <person name="Patel P."/>
            <person name="Richards A.L."/>
            <person name="Sadzewicz L."/>
            <person name="Sears K."/>
            <person name="Seidman D."/>
            <person name="Sengamalay N."/>
            <person name="Stenos J."/>
            <person name="Tallon L.J."/>
            <person name="Vincent G."/>
            <person name="Fraser C.M."/>
            <person name="Munderloh U."/>
            <person name="Dunning-Hotopp J.C."/>
        </authorList>
    </citation>
    <scope>NUCLEOTIDE SEQUENCE [LARGE SCALE GENOMIC DNA]</scope>
    <source>
        <strain evidence="10 12">Gilliam</strain>
    </source>
</reference>
<dbReference type="Gene3D" id="3.30.70.940">
    <property type="entry name" value="NusG, N-terminal domain"/>
    <property type="match status" value="1"/>
</dbReference>
<evidence type="ECO:0000313" key="10">
    <source>
        <dbReference type="EMBL" id="KJV53159.1"/>
    </source>
</evidence>
<dbReference type="InterPro" id="IPR047050">
    <property type="entry name" value="NGN"/>
</dbReference>
<protein>
    <recommendedName>
        <fullName evidence="5 6">Transcription termination/antitermination protein NusG</fullName>
    </recommendedName>
</protein>
<dbReference type="InterPro" id="IPR005824">
    <property type="entry name" value="KOW"/>
</dbReference>
<evidence type="ECO:0000256" key="4">
    <source>
        <dbReference type="ARBA" id="ARBA00023163"/>
    </source>
</evidence>
<dbReference type="InterPro" id="IPR008991">
    <property type="entry name" value="Translation_prot_SH3-like_sf"/>
</dbReference>
<dbReference type="Pfam" id="PF00467">
    <property type="entry name" value="KOW"/>
    <property type="match status" value="1"/>
</dbReference>
<dbReference type="Gene3D" id="2.30.30.30">
    <property type="match status" value="1"/>
</dbReference>
<evidence type="ECO:0000256" key="7">
    <source>
        <dbReference type="RuleBase" id="RU000538"/>
    </source>
</evidence>
<evidence type="ECO:0000256" key="3">
    <source>
        <dbReference type="ARBA" id="ARBA00023015"/>
    </source>
</evidence>
<evidence type="ECO:0000313" key="12">
    <source>
        <dbReference type="Proteomes" id="UP000033769"/>
    </source>
</evidence>
<dbReference type="PRINTS" id="PR00338">
    <property type="entry name" value="NUSGTNSCPFCT"/>
</dbReference>
<dbReference type="GO" id="GO:0031564">
    <property type="term" value="P:transcription antitermination"/>
    <property type="evidence" value="ECO:0007669"/>
    <property type="project" value="UniProtKB-UniRule"/>
</dbReference>
<dbReference type="InterPro" id="IPR001062">
    <property type="entry name" value="Transcrpt_antiterm_NusG"/>
</dbReference>
<evidence type="ECO:0000259" key="9">
    <source>
        <dbReference type="SMART" id="SM00739"/>
    </source>
</evidence>
<evidence type="ECO:0000256" key="2">
    <source>
        <dbReference type="ARBA" id="ARBA00022814"/>
    </source>
</evidence>
<dbReference type="PANTHER" id="PTHR30265:SF2">
    <property type="entry name" value="TRANSCRIPTION TERMINATION_ANTITERMINATION PROTEIN NUSG"/>
    <property type="match status" value="1"/>
</dbReference>
<dbReference type="AlphaFoldDB" id="A0A0F3MF33"/>
<dbReference type="NCBIfam" id="TIGR00922">
    <property type="entry name" value="nusG"/>
    <property type="match status" value="1"/>
</dbReference>
<organism evidence="10 12">
    <name type="scientific">Orientia tsutsugamushi str. Gilliam</name>
    <dbReference type="NCBI Taxonomy" id="1359184"/>
    <lineage>
        <taxon>Bacteria</taxon>
        <taxon>Pseudomonadati</taxon>
        <taxon>Pseudomonadota</taxon>
        <taxon>Alphaproteobacteria</taxon>
        <taxon>Rickettsiales</taxon>
        <taxon>Rickettsiaceae</taxon>
        <taxon>Rickettsieae</taxon>
        <taxon>Orientia</taxon>
    </lineage>
</organism>
<dbReference type="GO" id="GO:0006354">
    <property type="term" value="P:DNA-templated transcription elongation"/>
    <property type="evidence" value="ECO:0007669"/>
    <property type="project" value="UniProtKB-UniRule"/>
</dbReference>
<dbReference type="SUPFAM" id="SSF82679">
    <property type="entry name" value="N-utilization substance G protein NusG, N-terminal domain"/>
    <property type="match status" value="1"/>
</dbReference>
<dbReference type="Proteomes" id="UP000244959">
    <property type="component" value="Chromosome I"/>
</dbReference>
<reference evidence="11" key="2">
    <citation type="submission" date="2018-03" db="EMBL/GenBank/DDBJ databases">
        <authorList>
            <person name="Keele B.F."/>
        </authorList>
    </citation>
    <scope>NUCLEOTIDE SEQUENCE [LARGE SCALE GENOMIC DNA]</scope>
    <source>
        <strain evidence="11">Gilliam</strain>
    </source>
</reference>
<comment type="function">
    <text evidence="5 7">Participates in transcription elongation, termination and antitermination.</text>
</comment>
<dbReference type="Pfam" id="PF02357">
    <property type="entry name" value="NusG"/>
    <property type="match status" value="1"/>
</dbReference>
<dbReference type="SUPFAM" id="SSF50104">
    <property type="entry name" value="Translation proteins SH3-like domain"/>
    <property type="match status" value="1"/>
</dbReference>
<evidence type="ECO:0000256" key="5">
    <source>
        <dbReference type="HAMAP-Rule" id="MF_00948"/>
    </source>
</evidence>
<evidence type="ECO:0000256" key="1">
    <source>
        <dbReference type="ARBA" id="ARBA00022472"/>
    </source>
</evidence>
<evidence type="ECO:0000313" key="11">
    <source>
        <dbReference type="EMBL" id="SPR06462.1"/>
    </source>
</evidence>
<keyword evidence="4 5" id="KW-0804">Transcription</keyword>
<dbReference type="Proteomes" id="UP000033769">
    <property type="component" value="Unassembled WGS sequence"/>
</dbReference>
<sequence length="178" mass="20499">MAYQWYIIRTSGSESSIKQTILEKAAKKGIAHCFEEIIIPGIQVVKMKRGKAINVNKKTMPGYILIKMDMIDQVKDFMQKVVKLNRFPGSESKIVQVTEKEVQEMMVQLENKAQDPSFLEKYQIGEEVRVNDGPFETFVGRIEEVDYAKKILKLSISIFQRSTELTVDFSQVEKLKND</sequence>
<dbReference type="GO" id="GO:0032784">
    <property type="term" value="P:regulation of DNA-templated transcription elongation"/>
    <property type="evidence" value="ECO:0007669"/>
    <property type="project" value="InterPro"/>
</dbReference>
<dbReference type="InterPro" id="IPR006645">
    <property type="entry name" value="NGN-like_dom"/>
</dbReference>
<dbReference type="PATRIC" id="fig|1359184.3.peg.223"/>
<comment type="similarity">
    <text evidence="5 7">Belongs to the NusG family.</text>
</comment>
<evidence type="ECO:0000256" key="6">
    <source>
        <dbReference type="NCBIfam" id="TIGR00922"/>
    </source>
</evidence>
<dbReference type="HAMAP" id="MF_00948">
    <property type="entry name" value="NusG"/>
    <property type="match status" value="1"/>
</dbReference>
<dbReference type="CDD" id="cd06091">
    <property type="entry name" value="KOW_NusG"/>
    <property type="match status" value="1"/>
</dbReference>
<keyword evidence="3 5" id="KW-0805">Transcription regulation</keyword>
<proteinExistence type="inferred from homology"/>
<name>A0A0F3MF33_ORITS</name>
<keyword evidence="13" id="KW-1185">Reference proteome</keyword>
<evidence type="ECO:0000313" key="13">
    <source>
        <dbReference type="Proteomes" id="UP000244959"/>
    </source>
</evidence>
<dbReference type="GO" id="GO:0006353">
    <property type="term" value="P:DNA-templated transcription termination"/>
    <property type="evidence" value="ECO:0007669"/>
    <property type="project" value="UniProtKB-UniRule"/>
</dbReference>
<feature type="domain" description="KOW" evidence="9">
    <location>
        <begin position="121"/>
        <end position="148"/>
    </location>
</feature>
<dbReference type="InterPro" id="IPR036735">
    <property type="entry name" value="NGN_dom_sf"/>
</dbReference>